<evidence type="ECO:0000313" key="4">
    <source>
        <dbReference type="Proteomes" id="UP000193978"/>
    </source>
</evidence>
<sequence length="130" mass="14193">MKPHIIGLAALSAVLFVLAYTANTATVRRVASLSHENPPIAQQAPAQSPNVEPTRAAEESTSQRLKNQIKAMLPSLASNSTQNESMRWNSEDWRIAEKAVADHRNGLGARNANAKKASSDLVWQPPEEIR</sequence>
<evidence type="ECO:0000256" key="1">
    <source>
        <dbReference type="SAM" id="MobiDB-lite"/>
    </source>
</evidence>
<evidence type="ECO:0000313" key="3">
    <source>
        <dbReference type="EMBL" id="ARN83054.1"/>
    </source>
</evidence>
<keyword evidence="2" id="KW-0732">Signal</keyword>
<proteinExistence type="predicted"/>
<feature type="compositionally biased region" description="Low complexity" evidence="1">
    <location>
        <begin position="38"/>
        <end position="47"/>
    </location>
</feature>
<protein>
    <submittedName>
        <fullName evidence="3">Uncharacterized protein</fullName>
    </submittedName>
</protein>
<dbReference type="AlphaFoldDB" id="A0A1W6MZM7"/>
<dbReference type="EMBL" id="CP019948">
    <property type="protein sequence ID" value="ARN83054.1"/>
    <property type="molecule type" value="Genomic_DNA"/>
</dbReference>
<dbReference type="Proteomes" id="UP000193978">
    <property type="component" value="Chromosome"/>
</dbReference>
<name>A0A1W6MZM7_9HYPH</name>
<feature type="region of interest" description="Disordered" evidence="1">
    <location>
        <begin position="106"/>
        <end position="130"/>
    </location>
</feature>
<feature type="chain" id="PRO_5012596936" evidence="2">
    <location>
        <begin position="20"/>
        <end position="130"/>
    </location>
</feature>
<organism evidence="3 4">
    <name type="scientific">Methylocystis bryophila</name>
    <dbReference type="NCBI Taxonomy" id="655015"/>
    <lineage>
        <taxon>Bacteria</taxon>
        <taxon>Pseudomonadati</taxon>
        <taxon>Pseudomonadota</taxon>
        <taxon>Alphaproteobacteria</taxon>
        <taxon>Hyphomicrobiales</taxon>
        <taxon>Methylocystaceae</taxon>
        <taxon>Methylocystis</taxon>
    </lineage>
</organism>
<keyword evidence="4" id="KW-1185">Reference proteome</keyword>
<reference evidence="3 4" key="1">
    <citation type="submission" date="2017-02" db="EMBL/GenBank/DDBJ databases">
        <authorList>
            <person name="Peterson S.W."/>
        </authorList>
    </citation>
    <scope>NUCLEOTIDE SEQUENCE [LARGE SCALE GENOMIC DNA]</scope>
    <source>
        <strain evidence="3 4">S285</strain>
    </source>
</reference>
<gene>
    <name evidence="3" type="ORF">B1812_20410</name>
</gene>
<feature type="signal peptide" evidence="2">
    <location>
        <begin position="1"/>
        <end position="19"/>
    </location>
</feature>
<dbReference type="KEGG" id="mbry:B1812_20410"/>
<evidence type="ECO:0000256" key="2">
    <source>
        <dbReference type="SAM" id="SignalP"/>
    </source>
</evidence>
<feature type="region of interest" description="Disordered" evidence="1">
    <location>
        <begin position="33"/>
        <end position="65"/>
    </location>
</feature>
<accession>A0A1W6MZM7</accession>